<reference evidence="3" key="1">
    <citation type="submission" date="2016-11" db="UniProtKB">
        <authorList>
            <consortium name="WormBaseParasite"/>
        </authorList>
    </citation>
    <scope>IDENTIFICATION</scope>
</reference>
<accession>A0A1I8BST1</accession>
<evidence type="ECO:0000256" key="1">
    <source>
        <dbReference type="SAM" id="MobiDB-lite"/>
    </source>
</evidence>
<organism evidence="2 3">
    <name type="scientific">Meloidogyne hapla</name>
    <name type="common">Root-knot nematode worm</name>
    <dbReference type="NCBI Taxonomy" id="6305"/>
    <lineage>
        <taxon>Eukaryota</taxon>
        <taxon>Metazoa</taxon>
        <taxon>Ecdysozoa</taxon>
        <taxon>Nematoda</taxon>
        <taxon>Chromadorea</taxon>
        <taxon>Rhabditida</taxon>
        <taxon>Tylenchina</taxon>
        <taxon>Tylenchomorpha</taxon>
        <taxon>Tylenchoidea</taxon>
        <taxon>Meloidogynidae</taxon>
        <taxon>Meloidogyninae</taxon>
        <taxon>Meloidogyne</taxon>
    </lineage>
</organism>
<evidence type="ECO:0000313" key="3">
    <source>
        <dbReference type="WBParaSite" id="MhA1_Contig541.frz3.gene23"/>
    </source>
</evidence>
<dbReference type="Proteomes" id="UP000095281">
    <property type="component" value="Unplaced"/>
</dbReference>
<dbReference type="AlphaFoldDB" id="A0A1I8BST1"/>
<keyword evidence="2" id="KW-1185">Reference proteome</keyword>
<proteinExistence type="predicted"/>
<feature type="region of interest" description="Disordered" evidence="1">
    <location>
        <begin position="89"/>
        <end position="109"/>
    </location>
</feature>
<protein>
    <submittedName>
        <fullName evidence="3">Uncharacterized protein</fullName>
    </submittedName>
</protein>
<sequence length="109" mass="11841">MPSPFHYPPTMSSNLGPSPSAAEFAITGNFPAAMSYFPTSLVDHQQSPKLDQSTAAAMSLYYNDPSIASAATYFPTALYATQPFVASNNNNNPYSHIPQGNTQQQQHFH</sequence>
<name>A0A1I8BST1_MELHA</name>
<dbReference type="WBParaSite" id="MhA1_Contig541.frz3.gene23">
    <property type="protein sequence ID" value="MhA1_Contig541.frz3.gene23"/>
    <property type="gene ID" value="MhA1_Contig541.frz3.gene23"/>
</dbReference>
<evidence type="ECO:0000313" key="2">
    <source>
        <dbReference type="Proteomes" id="UP000095281"/>
    </source>
</evidence>